<gene>
    <name evidence="2" type="ORF">TrCOL_g13359</name>
</gene>
<evidence type="ECO:0000313" key="2">
    <source>
        <dbReference type="EMBL" id="GMI40031.1"/>
    </source>
</evidence>
<evidence type="ECO:0000313" key="3">
    <source>
        <dbReference type="Proteomes" id="UP001165065"/>
    </source>
</evidence>
<name>A0A9W7L9H6_9STRA</name>
<comment type="caution">
    <text evidence="2">The sequence shown here is derived from an EMBL/GenBank/DDBJ whole genome shotgun (WGS) entry which is preliminary data.</text>
</comment>
<feature type="region of interest" description="Disordered" evidence="1">
    <location>
        <begin position="25"/>
        <end position="64"/>
    </location>
</feature>
<accession>A0A9W7L9H6</accession>
<organism evidence="2 3">
    <name type="scientific">Triparma columacea</name>
    <dbReference type="NCBI Taxonomy" id="722753"/>
    <lineage>
        <taxon>Eukaryota</taxon>
        <taxon>Sar</taxon>
        <taxon>Stramenopiles</taxon>
        <taxon>Ochrophyta</taxon>
        <taxon>Bolidophyceae</taxon>
        <taxon>Parmales</taxon>
        <taxon>Triparmaceae</taxon>
        <taxon>Triparma</taxon>
    </lineage>
</organism>
<proteinExistence type="predicted"/>
<protein>
    <submittedName>
        <fullName evidence="2">Uncharacterized protein</fullName>
    </submittedName>
</protein>
<keyword evidence="3" id="KW-1185">Reference proteome</keyword>
<feature type="compositionally biased region" description="Low complexity" evidence="1">
    <location>
        <begin position="29"/>
        <end position="62"/>
    </location>
</feature>
<sequence length="85" mass="8931">MAGWGQTLQQQTQYKQQLVAWTKAKAIESSSHSGTGSKTPSGTGTSGSSSTPVASSSHSGYFGHHHVVYPQSDYYSGPPQGFPAQ</sequence>
<dbReference type="Proteomes" id="UP001165065">
    <property type="component" value="Unassembled WGS sequence"/>
</dbReference>
<dbReference type="EMBL" id="BRYA01001171">
    <property type="protein sequence ID" value="GMI40031.1"/>
    <property type="molecule type" value="Genomic_DNA"/>
</dbReference>
<reference evidence="3" key="1">
    <citation type="journal article" date="2023" name="Commun. Biol.">
        <title>Genome analysis of Parmales, the sister group of diatoms, reveals the evolutionary specialization of diatoms from phago-mixotrophs to photoautotrophs.</title>
        <authorList>
            <person name="Ban H."/>
            <person name="Sato S."/>
            <person name="Yoshikawa S."/>
            <person name="Yamada K."/>
            <person name="Nakamura Y."/>
            <person name="Ichinomiya M."/>
            <person name="Sato N."/>
            <person name="Blanc-Mathieu R."/>
            <person name="Endo H."/>
            <person name="Kuwata A."/>
            <person name="Ogata H."/>
        </authorList>
    </citation>
    <scope>NUCLEOTIDE SEQUENCE [LARGE SCALE GENOMIC DNA]</scope>
</reference>
<feature type="non-terminal residue" evidence="2">
    <location>
        <position position="85"/>
    </location>
</feature>
<dbReference type="AlphaFoldDB" id="A0A9W7L9H6"/>
<evidence type="ECO:0000256" key="1">
    <source>
        <dbReference type="SAM" id="MobiDB-lite"/>
    </source>
</evidence>